<gene>
    <name evidence="1" type="ORF">BDN72DRAFT_915365</name>
</gene>
<proteinExistence type="predicted"/>
<reference evidence="1 2" key="1">
    <citation type="journal article" date="2019" name="Nat. Ecol. Evol.">
        <title>Megaphylogeny resolves global patterns of mushroom evolution.</title>
        <authorList>
            <person name="Varga T."/>
            <person name="Krizsan K."/>
            <person name="Foldi C."/>
            <person name="Dima B."/>
            <person name="Sanchez-Garcia M."/>
            <person name="Sanchez-Ramirez S."/>
            <person name="Szollosi G.J."/>
            <person name="Szarkandi J.G."/>
            <person name="Papp V."/>
            <person name="Albert L."/>
            <person name="Andreopoulos W."/>
            <person name="Angelini C."/>
            <person name="Antonin V."/>
            <person name="Barry K.W."/>
            <person name="Bougher N.L."/>
            <person name="Buchanan P."/>
            <person name="Buyck B."/>
            <person name="Bense V."/>
            <person name="Catcheside P."/>
            <person name="Chovatia M."/>
            <person name="Cooper J."/>
            <person name="Damon W."/>
            <person name="Desjardin D."/>
            <person name="Finy P."/>
            <person name="Geml J."/>
            <person name="Haridas S."/>
            <person name="Hughes K."/>
            <person name="Justo A."/>
            <person name="Karasinski D."/>
            <person name="Kautmanova I."/>
            <person name="Kiss B."/>
            <person name="Kocsube S."/>
            <person name="Kotiranta H."/>
            <person name="LaButti K.M."/>
            <person name="Lechner B.E."/>
            <person name="Liimatainen K."/>
            <person name="Lipzen A."/>
            <person name="Lukacs Z."/>
            <person name="Mihaltcheva S."/>
            <person name="Morgado L.N."/>
            <person name="Niskanen T."/>
            <person name="Noordeloos M.E."/>
            <person name="Ohm R.A."/>
            <person name="Ortiz-Santana B."/>
            <person name="Ovrebo C."/>
            <person name="Racz N."/>
            <person name="Riley R."/>
            <person name="Savchenko A."/>
            <person name="Shiryaev A."/>
            <person name="Soop K."/>
            <person name="Spirin V."/>
            <person name="Szebenyi C."/>
            <person name="Tomsovsky M."/>
            <person name="Tulloss R.E."/>
            <person name="Uehling J."/>
            <person name="Grigoriev I.V."/>
            <person name="Vagvolgyi C."/>
            <person name="Papp T."/>
            <person name="Martin F.M."/>
            <person name="Miettinen O."/>
            <person name="Hibbett D.S."/>
            <person name="Nagy L.G."/>
        </authorList>
    </citation>
    <scope>NUCLEOTIDE SEQUENCE [LARGE SCALE GENOMIC DNA]</scope>
    <source>
        <strain evidence="1 2">NL-1719</strain>
    </source>
</reference>
<dbReference type="Proteomes" id="UP000308600">
    <property type="component" value="Unassembled WGS sequence"/>
</dbReference>
<evidence type="ECO:0000313" key="2">
    <source>
        <dbReference type="Proteomes" id="UP000308600"/>
    </source>
</evidence>
<sequence>MGNELMKTWSSAVATDAENHIKVIARRHQAAEEQYLRRIYRRCQVCDMGFTQLKEMESEDPQGEGEGDVGDVGIEVEVKGEVGVGVDDEDEAGVGVVDVEDEAGGSGYWDGDMDDEGGGGWASGDDESDGNDVEAELLAHRGRVRFDLGDWPSGSESEEDEDGGQSSGQTDVDNITDDPLFKEQASIAWDDDPNPGFAFDEIPPTFDEHPAL</sequence>
<protein>
    <submittedName>
        <fullName evidence="1">Uncharacterized protein</fullName>
    </submittedName>
</protein>
<dbReference type="EMBL" id="ML209532">
    <property type="protein sequence ID" value="TFK58224.1"/>
    <property type="molecule type" value="Genomic_DNA"/>
</dbReference>
<name>A0ACD2ZXT6_9AGAR</name>
<organism evidence="1 2">
    <name type="scientific">Pluteus cervinus</name>
    <dbReference type="NCBI Taxonomy" id="181527"/>
    <lineage>
        <taxon>Eukaryota</taxon>
        <taxon>Fungi</taxon>
        <taxon>Dikarya</taxon>
        <taxon>Basidiomycota</taxon>
        <taxon>Agaricomycotina</taxon>
        <taxon>Agaricomycetes</taxon>
        <taxon>Agaricomycetidae</taxon>
        <taxon>Agaricales</taxon>
        <taxon>Pluteineae</taxon>
        <taxon>Pluteaceae</taxon>
        <taxon>Pluteus</taxon>
    </lineage>
</organism>
<accession>A0ACD2ZXT6</accession>
<keyword evidence="2" id="KW-1185">Reference proteome</keyword>
<evidence type="ECO:0000313" key="1">
    <source>
        <dbReference type="EMBL" id="TFK58224.1"/>
    </source>
</evidence>